<dbReference type="GO" id="GO:0016747">
    <property type="term" value="F:acyltransferase activity, transferring groups other than amino-acyl groups"/>
    <property type="evidence" value="ECO:0007669"/>
    <property type="project" value="InterPro"/>
</dbReference>
<dbReference type="InterPro" id="IPR016181">
    <property type="entry name" value="Acyl_CoA_acyltransferase"/>
</dbReference>
<name>A0A6P1MEQ2_9FIRM</name>
<proteinExistence type="predicted"/>
<protein>
    <submittedName>
        <fullName evidence="3">GNAT family N-acetyltransferase</fullName>
    </submittedName>
</protein>
<evidence type="ECO:0000259" key="2">
    <source>
        <dbReference type="PROSITE" id="PS51186"/>
    </source>
</evidence>
<reference evidence="3 4" key="1">
    <citation type="submission" date="2020-01" db="EMBL/GenBank/DDBJ databases">
        <title>Genomic analysis of Aminipila sp. CBA3637.</title>
        <authorList>
            <person name="Kim Y.B."/>
            <person name="Roh S.W."/>
        </authorList>
    </citation>
    <scope>NUCLEOTIDE SEQUENCE [LARGE SCALE GENOMIC DNA]</scope>
    <source>
        <strain evidence="3 4">CBA3637</strain>
    </source>
</reference>
<dbReference type="Gene3D" id="3.40.630.30">
    <property type="match status" value="1"/>
</dbReference>
<keyword evidence="3" id="KW-0808">Transferase</keyword>
<dbReference type="Proteomes" id="UP000463883">
    <property type="component" value="Chromosome"/>
</dbReference>
<dbReference type="SUPFAM" id="SSF55729">
    <property type="entry name" value="Acyl-CoA N-acyltransferases (Nat)"/>
    <property type="match status" value="1"/>
</dbReference>
<evidence type="ECO:0000313" key="3">
    <source>
        <dbReference type="EMBL" id="QHI71613.1"/>
    </source>
</evidence>
<evidence type="ECO:0000313" key="4">
    <source>
        <dbReference type="Proteomes" id="UP000463883"/>
    </source>
</evidence>
<keyword evidence="1" id="KW-0472">Membrane</keyword>
<feature type="domain" description="N-acetyltransferase" evidence="2">
    <location>
        <begin position="8"/>
        <end position="181"/>
    </location>
</feature>
<sequence length="298" mass="34347">MVIETERLEIIPLNTEQLRLWVEDIPALEKSLACSYKAEPMEGFFLDIVRDQLEVTESDQENYFFHSFWFLIRKSDRVVVGSADFKDIPDEKAQVEIGYGLGKEFEHKGYMTEAVKAMCQWAMKQPGVSYVIAETDLDGYASQRILERCGFTQIDQGETLWWKYEGSGAHHKKIDMDKLRNNKLLKGISLIVALILPALVIKTFTLFSISDVLNPYDYLWSGFYGSILVCFFFKNKILKSLVVCINALIILFLLYFSLMGGIQAPLRLFIEMIVPIVPDKWVSNLVYYFLPLSKYPPI</sequence>
<dbReference type="InterPro" id="IPR000182">
    <property type="entry name" value="GNAT_dom"/>
</dbReference>
<dbReference type="Pfam" id="PF13302">
    <property type="entry name" value="Acetyltransf_3"/>
    <property type="match status" value="1"/>
</dbReference>
<keyword evidence="1" id="KW-1133">Transmembrane helix</keyword>
<dbReference type="AlphaFoldDB" id="A0A6P1MEQ2"/>
<dbReference type="EMBL" id="CP047591">
    <property type="protein sequence ID" value="QHI71613.1"/>
    <property type="molecule type" value="Genomic_DNA"/>
</dbReference>
<keyword evidence="1" id="KW-0812">Transmembrane</keyword>
<feature type="transmembrane region" description="Helical" evidence="1">
    <location>
        <begin position="188"/>
        <end position="209"/>
    </location>
</feature>
<feature type="transmembrane region" description="Helical" evidence="1">
    <location>
        <begin position="215"/>
        <end position="233"/>
    </location>
</feature>
<feature type="transmembrane region" description="Helical" evidence="1">
    <location>
        <begin position="240"/>
        <end position="262"/>
    </location>
</feature>
<organism evidence="3 4">
    <name type="scientific">Aminipila terrae</name>
    <dbReference type="NCBI Taxonomy" id="2697030"/>
    <lineage>
        <taxon>Bacteria</taxon>
        <taxon>Bacillati</taxon>
        <taxon>Bacillota</taxon>
        <taxon>Clostridia</taxon>
        <taxon>Peptostreptococcales</taxon>
        <taxon>Anaerovoracaceae</taxon>
        <taxon>Aminipila</taxon>
    </lineage>
</organism>
<dbReference type="KEGG" id="amic:Ami3637_03755"/>
<dbReference type="InterPro" id="IPR051531">
    <property type="entry name" value="N-acetyltransferase"/>
</dbReference>
<accession>A0A6P1MEQ2</accession>
<dbReference type="PANTHER" id="PTHR43792:SF13">
    <property type="entry name" value="ACETYLTRANSFERASE"/>
    <property type="match status" value="1"/>
</dbReference>
<evidence type="ECO:0000256" key="1">
    <source>
        <dbReference type="SAM" id="Phobius"/>
    </source>
</evidence>
<gene>
    <name evidence="3" type="ORF">Ami3637_03755</name>
</gene>
<dbReference type="PANTHER" id="PTHR43792">
    <property type="entry name" value="GNAT FAMILY, PUTATIVE (AFU_ORTHOLOGUE AFUA_3G00765)-RELATED-RELATED"/>
    <property type="match status" value="1"/>
</dbReference>
<keyword evidence="4" id="KW-1185">Reference proteome</keyword>
<dbReference type="RefSeq" id="WP_162361387.1">
    <property type="nucleotide sequence ID" value="NZ_CP047591.1"/>
</dbReference>
<dbReference type="PROSITE" id="PS51186">
    <property type="entry name" value="GNAT"/>
    <property type="match status" value="1"/>
</dbReference>